<organism evidence="3 4">
    <name type="scientific">Rhodococcus oxybenzonivorans</name>
    <dbReference type="NCBI Taxonomy" id="1990687"/>
    <lineage>
        <taxon>Bacteria</taxon>
        <taxon>Bacillati</taxon>
        <taxon>Actinomycetota</taxon>
        <taxon>Actinomycetes</taxon>
        <taxon>Mycobacteriales</taxon>
        <taxon>Nocardiaceae</taxon>
        <taxon>Rhodococcus</taxon>
    </lineage>
</organism>
<dbReference type="RefSeq" id="WP_317747574.1">
    <property type="nucleotide sequence ID" value="NZ_JAWLUP010000020.1"/>
</dbReference>
<keyword evidence="2" id="KW-1133">Transmembrane helix</keyword>
<feature type="transmembrane region" description="Helical" evidence="2">
    <location>
        <begin position="573"/>
        <end position="591"/>
    </location>
</feature>
<feature type="transmembrane region" description="Helical" evidence="2">
    <location>
        <begin position="317"/>
        <end position="338"/>
    </location>
</feature>
<comment type="caution">
    <text evidence="3">The sequence shown here is derived from an EMBL/GenBank/DDBJ whole genome shotgun (WGS) entry which is preliminary data.</text>
</comment>
<feature type="transmembrane region" description="Helical" evidence="2">
    <location>
        <begin position="371"/>
        <end position="391"/>
    </location>
</feature>
<feature type="compositionally biased region" description="Pro residues" evidence="1">
    <location>
        <begin position="76"/>
        <end position="97"/>
    </location>
</feature>
<dbReference type="Pfam" id="PF10101">
    <property type="entry name" value="DUF2339"/>
    <property type="match status" value="1"/>
</dbReference>
<evidence type="ECO:0000313" key="4">
    <source>
        <dbReference type="Proteomes" id="UP001185863"/>
    </source>
</evidence>
<feature type="transmembrane region" description="Helical" evidence="2">
    <location>
        <begin position="162"/>
        <end position="180"/>
    </location>
</feature>
<proteinExistence type="predicted"/>
<feature type="transmembrane region" description="Helical" evidence="2">
    <location>
        <begin position="603"/>
        <end position="621"/>
    </location>
</feature>
<feature type="transmembrane region" description="Helical" evidence="2">
    <location>
        <begin position="441"/>
        <end position="458"/>
    </location>
</feature>
<evidence type="ECO:0000256" key="2">
    <source>
        <dbReference type="SAM" id="Phobius"/>
    </source>
</evidence>
<feature type="transmembrane region" description="Helical" evidence="2">
    <location>
        <begin position="511"/>
        <end position="536"/>
    </location>
</feature>
<reference evidence="3" key="1">
    <citation type="submission" date="2023-10" db="EMBL/GenBank/DDBJ databases">
        <title>Development of a sustainable strategy for remediation of hydrocarbon-contaminated territories based on the waste exchange concept.</title>
        <authorList>
            <person name="Krivoruchko A."/>
        </authorList>
    </citation>
    <scope>NUCLEOTIDE SEQUENCE</scope>
    <source>
        <strain evidence="3">IEGM 68</strain>
    </source>
</reference>
<feature type="transmembrane region" description="Helical" evidence="2">
    <location>
        <begin position="542"/>
        <end position="566"/>
    </location>
</feature>
<sequence>MSTPGNPSVDPRLIAQLSGDFSALGQQMRHVGENLAILQAQLSTVSQPSSEPAPRPGPAPQPGWAQPPQAQQPPQTQQPPQPMYRPPAPHPSAPLPPVSQASPQFRPVPIPPSRVAREPWWQRDGVISRILAVAGVGVTLIGVVMLLVLAAQAGFFGPGLRVASGAILSVVLVLLGARVFDRPGGRVGGIALTATGIAGAYLDVVAVAVVYHWLLPALAMVVALGVAAVGVALAVRWSSQPLAVLVVTGAAVLAPVLTDGISLTLIGFLFVVQVAGFPAQLGRVWPYLAITRTLPVVIALLIVIVDLEANDGQMRNWALASAVLVASFGLVSSIMLLRRDSRDITATAMIVTTAVPMLLVSDLFGRVQSTLITLGLAAAMFGTWMVVRPLPLHVRSALAGTGALALLLACLVGAGGESAPLVVLGMATLFLTIGGQVSSRIAYAVGAAFAVIGGLIFLDSAPPFVLVDEDSAVDLLGITTVLSGLVLVGTVVLLVWYAHSLRLIRSATAQPVWVLAGLVVLYAVTTVAVSVGTTIAGTSVGFIAGHCVATIVWMMAATAALVFGLAHREYAHTALGAGLALTAAALAKLFVFDLAMLDGLFRVLAFLVVGLLLLLVGTRYAREFAERDSGRGSSVSADSAER</sequence>
<keyword evidence="2" id="KW-0812">Transmembrane</keyword>
<feature type="transmembrane region" description="Helical" evidence="2">
    <location>
        <begin position="403"/>
        <end position="429"/>
    </location>
</feature>
<accession>A0AAE4UXX4</accession>
<dbReference type="EMBL" id="JAWLUP010000020">
    <property type="protein sequence ID" value="MDV7265095.1"/>
    <property type="molecule type" value="Genomic_DNA"/>
</dbReference>
<dbReference type="AlphaFoldDB" id="A0AAE4UXX4"/>
<feature type="transmembrane region" description="Helical" evidence="2">
    <location>
        <begin position="242"/>
        <end position="272"/>
    </location>
</feature>
<feature type="transmembrane region" description="Helical" evidence="2">
    <location>
        <begin position="130"/>
        <end position="156"/>
    </location>
</feature>
<evidence type="ECO:0000256" key="1">
    <source>
        <dbReference type="SAM" id="MobiDB-lite"/>
    </source>
</evidence>
<dbReference type="Proteomes" id="UP001185863">
    <property type="component" value="Unassembled WGS sequence"/>
</dbReference>
<feature type="transmembrane region" description="Helical" evidence="2">
    <location>
        <begin position="284"/>
        <end position="305"/>
    </location>
</feature>
<dbReference type="InterPro" id="IPR019286">
    <property type="entry name" value="DUF2339_TM"/>
</dbReference>
<name>A0AAE4UXX4_9NOCA</name>
<feature type="transmembrane region" description="Helical" evidence="2">
    <location>
        <begin position="217"/>
        <end position="235"/>
    </location>
</feature>
<feature type="transmembrane region" description="Helical" evidence="2">
    <location>
        <begin position="187"/>
        <end position="211"/>
    </location>
</feature>
<evidence type="ECO:0000313" key="3">
    <source>
        <dbReference type="EMBL" id="MDV7265095.1"/>
    </source>
</evidence>
<protein>
    <submittedName>
        <fullName evidence="3">DUF2339 domain-containing protein</fullName>
    </submittedName>
</protein>
<keyword evidence="2" id="KW-0472">Membrane</keyword>
<feature type="region of interest" description="Disordered" evidence="1">
    <location>
        <begin position="42"/>
        <end position="110"/>
    </location>
</feature>
<dbReference type="PANTHER" id="PTHR38434">
    <property type="entry name" value="BLL2549 PROTEIN"/>
    <property type="match status" value="1"/>
</dbReference>
<gene>
    <name evidence="3" type="ORF">R4315_11110</name>
</gene>
<feature type="transmembrane region" description="Helical" evidence="2">
    <location>
        <begin position="344"/>
        <end position="364"/>
    </location>
</feature>
<feature type="compositionally biased region" description="Pro residues" evidence="1">
    <location>
        <begin position="51"/>
        <end position="61"/>
    </location>
</feature>
<feature type="compositionally biased region" description="Low complexity" evidence="1">
    <location>
        <begin position="62"/>
        <end position="75"/>
    </location>
</feature>
<feature type="transmembrane region" description="Helical" evidence="2">
    <location>
        <begin position="478"/>
        <end position="499"/>
    </location>
</feature>
<dbReference type="PANTHER" id="PTHR38434:SF1">
    <property type="entry name" value="BLL2549 PROTEIN"/>
    <property type="match status" value="1"/>
</dbReference>